<dbReference type="InParanoid" id="A0A1H9CFH2"/>
<evidence type="ECO:0000313" key="3">
    <source>
        <dbReference type="Proteomes" id="UP000199021"/>
    </source>
</evidence>
<dbReference type="Proteomes" id="UP000199021">
    <property type="component" value="Unassembled WGS sequence"/>
</dbReference>
<dbReference type="EMBL" id="FOFB01000004">
    <property type="protein sequence ID" value="SEP99990.1"/>
    <property type="molecule type" value="Genomic_DNA"/>
</dbReference>
<dbReference type="InterPro" id="IPR038765">
    <property type="entry name" value="Papain-like_cys_pep_sf"/>
</dbReference>
<reference evidence="3" key="1">
    <citation type="submission" date="2016-10" db="EMBL/GenBank/DDBJ databases">
        <authorList>
            <person name="Varghese N."/>
            <person name="Submissions S."/>
        </authorList>
    </citation>
    <scope>NUCLEOTIDE SEQUENCE [LARGE SCALE GENOMIC DNA]</scope>
    <source>
        <strain evidence="3">DSM 24740</strain>
    </source>
</reference>
<evidence type="ECO:0000256" key="1">
    <source>
        <dbReference type="SAM" id="SignalP"/>
    </source>
</evidence>
<keyword evidence="3" id="KW-1185">Reference proteome</keyword>
<dbReference type="RefSeq" id="WP_090166107.1">
    <property type="nucleotide sequence ID" value="NZ_FOFB01000004.1"/>
</dbReference>
<dbReference type="GO" id="GO:0006508">
    <property type="term" value="P:proteolysis"/>
    <property type="evidence" value="ECO:0007669"/>
    <property type="project" value="UniProtKB-KW"/>
</dbReference>
<evidence type="ECO:0000313" key="2">
    <source>
        <dbReference type="EMBL" id="SEP99990.1"/>
    </source>
</evidence>
<sequence length="276" mass="30415">MLRGYFSLLFFTLLCTCVSAQTQPANTYGYGAARSETAVLGISDAIAIDQQMFYIPGVGSPSREELLRQNIKSYMMPIRQSPSPGMEWAYALAGAVEYYQNLNNNFKDNLSPDYITLSLAYQGNAPTINDGLKLLVKQGTVSAAIVPYGSPVIPNAVYSVPKYSIANFGFLFQPETRARNRVFETRKALSRGNPVIVELETDASFINLRSGSYTTAQPGGEAHYLTVVGYDSETETFELRGVYGRLWANAGYVSISYDDFGRLARTGYVLFPNPSK</sequence>
<dbReference type="AlphaFoldDB" id="A0A1H9CFH2"/>
<gene>
    <name evidence="2" type="ORF">SAMN05444359_104180</name>
</gene>
<dbReference type="SUPFAM" id="SSF54001">
    <property type="entry name" value="Cysteine proteinases"/>
    <property type="match status" value="1"/>
</dbReference>
<name>A0A1H9CFH2_9BACT</name>
<organism evidence="2 3">
    <name type="scientific">Neolewinella agarilytica</name>
    <dbReference type="NCBI Taxonomy" id="478744"/>
    <lineage>
        <taxon>Bacteria</taxon>
        <taxon>Pseudomonadati</taxon>
        <taxon>Bacteroidota</taxon>
        <taxon>Saprospiria</taxon>
        <taxon>Saprospirales</taxon>
        <taxon>Lewinellaceae</taxon>
        <taxon>Neolewinella</taxon>
    </lineage>
</organism>
<feature type="chain" id="PRO_5011634607" evidence="1">
    <location>
        <begin position="21"/>
        <end position="276"/>
    </location>
</feature>
<feature type="signal peptide" evidence="1">
    <location>
        <begin position="1"/>
        <end position="20"/>
    </location>
</feature>
<dbReference type="STRING" id="478744.SAMN05444359_104180"/>
<dbReference type="GO" id="GO:0008234">
    <property type="term" value="F:cysteine-type peptidase activity"/>
    <property type="evidence" value="ECO:0007669"/>
    <property type="project" value="InterPro"/>
</dbReference>
<keyword evidence="2" id="KW-0378">Hydrolase</keyword>
<dbReference type="Gene3D" id="3.90.70.10">
    <property type="entry name" value="Cysteine proteinases"/>
    <property type="match status" value="1"/>
</dbReference>
<proteinExistence type="predicted"/>
<dbReference type="OrthoDB" id="1491023at2"/>
<keyword evidence="2" id="KW-0645">Protease</keyword>
<keyword evidence="1" id="KW-0732">Signal</keyword>
<accession>A0A1H9CFH2</accession>
<protein>
    <submittedName>
        <fullName evidence="2">Papain family cysteine protease</fullName>
    </submittedName>
</protein>